<dbReference type="EMBL" id="JYNV01000240">
    <property type="protein sequence ID" value="KZM21738.1"/>
    <property type="molecule type" value="Genomic_DNA"/>
</dbReference>
<feature type="region of interest" description="Disordered" evidence="2">
    <location>
        <begin position="593"/>
        <end position="628"/>
    </location>
</feature>
<organism evidence="4 5">
    <name type="scientific">Didymella rabiei</name>
    <name type="common">Chickpea ascochyta blight fungus</name>
    <name type="synonym">Mycosphaerella rabiei</name>
    <dbReference type="NCBI Taxonomy" id="5454"/>
    <lineage>
        <taxon>Eukaryota</taxon>
        <taxon>Fungi</taxon>
        <taxon>Dikarya</taxon>
        <taxon>Ascomycota</taxon>
        <taxon>Pezizomycotina</taxon>
        <taxon>Dothideomycetes</taxon>
        <taxon>Pleosporomycetidae</taxon>
        <taxon>Pleosporales</taxon>
        <taxon>Pleosporineae</taxon>
        <taxon>Didymellaceae</taxon>
        <taxon>Ascochyta</taxon>
    </lineage>
</organism>
<evidence type="ECO:0000313" key="5">
    <source>
        <dbReference type="Proteomes" id="UP000076837"/>
    </source>
</evidence>
<evidence type="ECO:0000256" key="1">
    <source>
        <dbReference type="PROSITE-ProRule" id="PRU00042"/>
    </source>
</evidence>
<sequence>MMSSDQTPYETMQTEGCSQVEPSFEVNEVDQTEVNTTAHAYSLQHSEPSAEVYWGAAPQGFREHVSKVTFGTGGAYTPVGPPYSANSFAPVEAMNDLSFQANPHGLNESQVWPNTSDGCIDSRRLTLTGENYDQPQSERQQGAAVYSKNIFSDLGSSDLPHLQPADSIETYNSFQYPQEQFLGSTPSLGPHSSIDQMMEDKPTLPASVQMPTELRGVPFAPTRRPSTVPWSHTAAIEQTMPHGVYNEGPYLDRLNSHSTGETSLGEPDHDGSMVTDIVHEASTNSSWAPDVNPTDSGGMALYPRQSATPHTIRRRRSSYRHGSGGLYEPRSDDPYTREHFDTMLDRLDINSGAGTELMRSRSERLVTPRNTAHRRKRASPGPSDVSTTSSVTWTPMACRVEGCETQFTATSTWCQYIWTGFPREEANMKLLIEYQQPYWRVELITSSSREVFGSTTLAEIPRLDTKAESTSSVDLSTGTFVQRPRRSRRKALRKRFDTLISHLTCASRRSVREAEERKTSHIDSTLAGQEIVHRRVTEMAGSDVEIYQAAEPEWFKNDFEPPCELDSTYIWRNAQPLARQGPSSAVLVGNCAQTPPDLSPQSVSQKSSPILPNTPTAAGSDPSLCQQNGGSLVGTISPYDVATLSQHRHEFPESLGYGIPESPVFFDVGDSMVVQGSHDLDLLNPNVEWSESIFQQFDRTNHTSYSQMNPTTLHTDSQQAILVAPSSSTPEDKSARKIKALLGTWELAGDSTWTRLDEHGSMPDAEVGIVYTSHLSYVESSPDQDGTYARNRHTDESLNVSQADASSANQKEWPPVQCEHCKAVYTGQYGAGNMKRHVNNTCKEAPYLQKTHDCGICKNSYNRSDALRNHERRIHPNSTITQPRKKSALPTLEGCLSEIAISEEELHKVHHNEDMDQQPSTSADFGNHQGYSQGPLPYGHNQWNDQSQPSYQQPPLYSTAPQIGANHSNTPQYNEQAEEPLQDQYYRQAFQGDGTNPALLTTARPVSDDMFHSAGYNDQMVAIGEQFSQSAGPWESETEYHGPQDVAQYSTGHDVNVHVGRAIGQWYDTRIDAGIHLLDDPGNSTANGRCYEPLVDGQESIPISTVLGRAPGYDASLVHTMRQVPKYQSGHPSGPSMALTWPIDFALGQDQTATVPPQASDVFSARQQPDAWRCGQVIDTPVPGIICAPSALNNVNRAGSNPPTRLVSNDQLQAHEHALSTERTPSVTSSVPGGRTRRCSFRVCGAVYSGFYASGNLARHIRLKHRGEVRRYQCEADGCTSAFNRQDARLNHYRKHHPDLAAEPAVLRKTSTSTGRTSDQDHMDCSPSSYSHTSLCESQGLDDYDVSSLSFNNDGERH</sequence>
<reference evidence="4 5" key="1">
    <citation type="journal article" date="2016" name="Sci. Rep.">
        <title>Draft genome sequencing and secretome analysis of fungal phytopathogen Ascochyta rabiei provides insight into the necrotrophic effector repertoire.</title>
        <authorList>
            <person name="Verma S."/>
            <person name="Gazara R.K."/>
            <person name="Nizam S."/>
            <person name="Parween S."/>
            <person name="Chattopadhyay D."/>
            <person name="Verma P.K."/>
        </authorList>
    </citation>
    <scope>NUCLEOTIDE SEQUENCE [LARGE SCALE GENOMIC DNA]</scope>
    <source>
        <strain evidence="4 5">ArDII</strain>
    </source>
</reference>
<keyword evidence="5" id="KW-1185">Reference proteome</keyword>
<protein>
    <submittedName>
        <fullName evidence="4">Metal ion binding</fullName>
    </submittedName>
</protein>
<feature type="domain" description="C2H2-type" evidence="3">
    <location>
        <begin position="1272"/>
        <end position="1296"/>
    </location>
</feature>
<dbReference type="STRING" id="5454.A0A163BF03"/>
<feature type="region of interest" description="Disordered" evidence="2">
    <location>
        <begin position="1296"/>
        <end position="1329"/>
    </location>
</feature>
<dbReference type="PROSITE" id="PS00028">
    <property type="entry name" value="ZINC_FINGER_C2H2_1"/>
    <property type="match status" value="1"/>
</dbReference>
<dbReference type="PROSITE" id="PS50157">
    <property type="entry name" value="ZINC_FINGER_C2H2_2"/>
    <property type="match status" value="2"/>
</dbReference>
<keyword evidence="1" id="KW-0479">Metal-binding</keyword>
<evidence type="ECO:0000256" key="2">
    <source>
        <dbReference type="SAM" id="MobiDB-lite"/>
    </source>
</evidence>
<feature type="compositionally biased region" description="Polar residues" evidence="2">
    <location>
        <begin position="917"/>
        <end position="932"/>
    </location>
</feature>
<feature type="compositionally biased region" description="Low complexity" evidence="2">
    <location>
        <begin position="946"/>
        <end position="958"/>
    </location>
</feature>
<feature type="region of interest" description="Disordered" evidence="2">
    <location>
        <begin position="353"/>
        <end position="390"/>
    </location>
</feature>
<feature type="domain" description="C2H2-type" evidence="3">
    <location>
        <begin position="852"/>
        <end position="880"/>
    </location>
</feature>
<evidence type="ECO:0000259" key="3">
    <source>
        <dbReference type="PROSITE" id="PS50157"/>
    </source>
</evidence>
<dbReference type="Proteomes" id="UP000076837">
    <property type="component" value="Unassembled WGS sequence"/>
</dbReference>
<feature type="region of interest" description="Disordered" evidence="2">
    <location>
        <begin position="306"/>
        <end position="334"/>
    </location>
</feature>
<dbReference type="InterPro" id="IPR013087">
    <property type="entry name" value="Znf_C2H2_type"/>
</dbReference>
<feature type="compositionally biased region" description="Polar residues" evidence="2">
    <location>
        <begin position="959"/>
        <end position="975"/>
    </location>
</feature>
<dbReference type="SMART" id="SM00355">
    <property type="entry name" value="ZnF_C2H2"/>
    <property type="match status" value="3"/>
</dbReference>
<dbReference type="GO" id="GO:0008270">
    <property type="term" value="F:zinc ion binding"/>
    <property type="evidence" value="ECO:0007669"/>
    <property type="project" value="UniProtKB-KW"/>
</dbReference>
<feature type="compositionally biased region" description="Polar residues" evidence="2">
    <location>
        <begin position="599"/>
        <end position="628"/>
    </location>
</feature>
<proteinExistence type="predicted"/>
<name>A0A163BF03_DIDRA</name>
<keyword evidence="1" id="KW-0863">Zinc-finger</keyword>
<accession>A0A163BF03</accession>
<gene>
    <name evidence="4" type="ORF">ST47_g7090</name>
</gene>
<feature type="region of interest" description="Disordered" evidence="2">
    <location>
        <begin position="912"/>
        <end position="977"/>
    </location>
</feature>
<dbReference type="Gene3D" id="3.30.160.60">
    <property type="entry name" value="Classic Zinc Finger"/>
    <property type="match status" value="2"/>
</dbReference>
<comment type="caution">
    <text evidence="4">The sequence shown here is derived from an EMBL/GenBank/DDBJ whole genome shotgun (WGS) entry which is preliminary data.</text>
</comment>
<evidence type="ECO:0000313" key="4">
    <source>
        <dbReference type="EMBL" id="KZM21738.1"/>
    </source>
</evidence>
<keyword evidence="1" id="KW-0862">Zinc</keyword>
<feature type="region of interest" description="Disordered" evidence="2">
    <location>
        <begin position="869"/>
        <end position="889"/>
    </location>
</feature>